<dbReference type="EMBL" id="JADGJD010002985">
    <property type="protein sequence ID" value="KAJ3026600.1"/>
    <property type="molecule type" value="Genomic_DNA"/>
</dbReference>
<comment type="caution">
    <text evidence="2">The sequence shown here is derived from an EMBL/GenBank/DDBJ whole genome shotgun (WGS) entry which is preliminary data.</text>
</comment>
<proteinExistence type="predicted"/>
<feature type="non-terminal residue" evidence="2">
    <location>
        <position position="161"/>
    </location>
</feature>
<dbReference type="Proteomes" id="UP001212841">
    <property type="component" value="Unassembled WGS sequence"/>
</dbReference>
<feature type="region of interest" description="Disordered" evidence="1">
    <location>
        <begin position="93"/>
        <end position="161"/>
    </location>
</feature>
<feature type="compositionally biased region" description="Gly residues" evidence="1">
    <location>
        <begin position="105"/>
        <end position="139"/>
    </location>
</feature>
<dbReference type="AlphaFoldDB" id="A0AAD5RZT8"/>
<organism evidence="2 3">
    <name type="scientific">Rhizophlyctis rosea</name>
    <dbReference type="NCBI Taxonomy" id="64517"/>
    <lineage>
        <taxon>Eukaryota</taxon>
        <taxon>Fungi</taxon>
        <taxon>Fungi incertae sedis</taxon>
        <taxon>Chytridiomycota</taxon>
        <taxon>Chytridiomycota incertae sedis</taxon>
        <taxon>Chytridiomycetes</taxon>
        <taxon>Rhizophlyctidales</taxon>
        <taxon>Rhizophlyctidaceae</taxon>
        <taxon>Rhizophlyctis</taxon>
    </lineage>
</organism>
<evidence type="ECO:0000313" key="3">
    <source>
        <dbReference type="Proteomes" id="UP001212841"/>
    </source>
</evidence>
<evidence type="ECO:0000313" key="2">
    <source>
        <dbReference type="EMBL" id="KAJ3026600.1"/>
    </source>
</evidence>
<reference evidence="2" key="1">
    <citation type="submission" date="2020-05" db="EMBL/GenBank/DDBJ databases">
        <title>Phylogenomic resolution of chytrid fungi.</title>
        <authorList>
            <person name="Stajich J.E."/>
            <person name="Amses K."/>
            <person name="Simmons R."/>
            <person name="Seto K."/>
            <person name="Myers J."/>
            <person name="Bonds A."/>
            <person name="Quandt C.A."/>
            <person name="Barry K."/>
            <person name="Liu P."/>
            <person name="Grigoriev I."/>
            <person name="Longcore J.E."/>
            <person name="James T.Y."/>
        </authorList>
    </citation>
    <scope>NUCLEOTIDE SEQUENCE</scope>
    <source>
        <strain evidence="2">JEL0318</strain>
    </source>
</reference>
<evidence type="ECO:0000256" key="1">
    <source>
        <dbReference type="SAM" id="MobiDB-lite"/>
    </source>
</evidence>
<sequence length="161" mass="16624">MSQTNLSLLAGVRSHHRSLSNAYRRYTAPASSTPPLSSRHITSYPALIARPRSPLAPSPCWSPRAYLFGGMKRTYATLQDNFFSDLSPSAPLFFNSSNRGDSSGALGGGVGGGVGGPGGIGGGDNGESGSGRNGGGRGGGGRRRGRGLIKEREKEKDDDSG</sequence>
<name>A0AAD5RZT8_9FUNG</name>
<gene>
    <name evidence="2" type="ORF">HK097_006338</name>
</gene>
<keyword evidence="3" id="KW-1185">Reference proteome</keyword>
<accession>A0AAD5RZT8</accession>
<feature type="compositionally biased region" description="Basic and acidic residues" evidence="1">
    <location>
        <begin position="148"/>
        <end position="161"/>
    </location>
</feature>
<protein>
    <submittedName>
        <fullName evidence="2">Uncharacterized protein</fullName>
    </submittedName>
</protein>